<dbReference type="RefSeq" id="XP_022257876.1">
    <property type="nucleotide sequence ID" value="XM_022402168.1"/>
</dbReference>
<organism evidence="5 6">
    <name type="scientific">Limulus polyphemus</name>
    <name type="common">Atlantic horseshoe crab</name>
    <dbReference type="NCBI Taxonomy" id="6850"/>
    <lineage>
        <taxon>Eukaryota</taxon>
        <taxon>Metazoa</taxon>
        <taxon>Ecdysozoa</taxon>
        <taxon>Arthropoda</taxon>
        <taxon>Chelicerata</taxon>
        <taxon>Merostomata</taxon>
        <taxon>Xiphosura</taxon>
        <taxon>Limulidae</taxon>
        <taxon>Limulus</taxon>
    </lineage>
</organism>
<feature type="coiled-coil region" evidence="3">
    <location>
        <begin position="8"/>
        <end position="56"/>
    </location>
</feature>
<keyword evidence="5" id="KW-1185">Reference proteome</keyword>
<evidence type="ECO:0000256" key="4">
    <source>
        <dbReference type="SAM" id="MobiDB-lite"/>
    </source>
</evidence>
<feature type="non-terminal residue" evidence="6">
    <location>
        <position position="1"/>
    </location>
</feature>
<dbReference type="PANTHER" id="PTHR19232">
    <property type="entry name" value="CENTROCORTIN FAMILY MEMBER"/>
    <property type="match status" value="1"/>
</dbReference>
<feature type="compositionally biased region" description="Polar residues" evidence="4">
    <location>
        <begin position="337"/>
        <end position="374"/>
    </location>
</feature>
<dbReference type="PANTHER" id="PTHR19232:SF7">
    <property type="entry name" value="CENTROCORTIN, ISOFORM A"/>
    <property type="match status" value="1"/>
</dbReference>
<evidence type="ECO:0000313" key="6">
    <source>
        <dbReference type="RefSeq" id="XP_022257876.1"/>
    </source>
</evidence>
<name>A0ABM1TPS0_LIMPO</name>
<dbReference type="InterPro" id="IPR026079">
    <property type="entry name" value="CDR2"/>
</dbReference>
<reference evidence="6" key="1">
    <citation type="submission" date="2025-08" db="UniProtKB">
        <authorList>
            <consortium name="RefSeq"/>
        </authorList>
    </citation>
    <scope>IDENTIFICATION</scope>
    <source>
        <tissue evidence="6">Muscle</tissue>
    </source>
</reference>
<evidence type="ECO:0000256" key="3">
    <source>
        <dbReference type="SAM" id="Coils"/>
    </source>
</evidence>
<comment type="similarity">
    <text evidence="1">Belongs to the CDR2 family.</text>
</comment>
<proteinExistence type="inferred from homology"/>
<keyword evidence="2 3" id="KW-0175">Coiled coil</keyword>
<feature type="region of interest" description="Disordered" evidence="4">
    <location>
        <begin position="271"/>
        <end position="292"/>
    </location>
</feature>
<feature type="region of interest" description="Disordered" evidence="4">
    <location>
        <begin position="337"/>
        <end position="378"/>
    </location>
</feature>
<protein>
    <submittedName>
        <fullName evidence="6">Uncharacterized protein LOC111089518</fullName>
    </submittedName>
</protein>
<dbReference type="Proteomes" id="UP000694941">
    <property type="component" value="Unplaced"/>
</dbReference>
<accession>A0ABM1TPS0</accession>
<evidence type="ECO:0000256" key="1">
    <source>
        <dbReference type="ARBA" id="ARBA00009019"/>
    </source>
</evidence>
<dbReference type="GeneID" id="111089518"/>
<sequence length="479" mass="53835">DIYTDQEVISLRASLSKLKCQLAKEQQEKLDLQAEIAVLIQENVHLQYQLEILQEEKKSSLDVELQTEIDKRKDSCPDCQFAMPSISNCENQEVLDCDVEAEEVTEIGECSLVQLRNGVLAYGSQESLLSITNALESKIHSSNIHKGVSLLSELDDQYRELIEKYEDMLGSRRLHLGEQLSQSLGVEDYKSAKRNREEQALNEGTDRGCDSVDCEIDVKPSRNQLSATLHWSSTLPQLSRSKLATEELSDSSLSSGFSEISERIMIDQEIQTEPFPEAKTEQASSTKTLDFSSASDSLNDHFSHGPPEYKRLFKEIFAVLKQSLNVDLEENIQLPQNSSLQKDIQPPEEQTSNTRVSPNNVSPISQASHGSRLNSAGCKSLDISENKSMKKNSSLDGRLSGQTQITHTPITKFSNCKSSKRSAWISFQDFTLPRPFSHQTFQVRLPGNLSYADVLKKGRHAHKTTIWRNRGNLNYSCCN</sequence>
<evidence type="ECO:0000256" key="2">
    <source>
        <dbReference type="ARBA" id="ARBA00023054"/>
    </source>
</evidence>
<gene>
    <name evidence="6" type="primary">LOC111089518</name>
</gene>
<feature type="compositionally biased region" description="Polar residues" evidence="4">
    <location>
        <begin position="281"/>
        <end position="292"/>
    </location>
</feature>
<evidence type="ECO:0000313" key="5">
    <source>
        <dbReference type="Proteomes" id="UP000694941"/>
    </source>
</evidence>